<keyword evidence="12" id="KW-1185">Reference proteome</keyword>
<dbReference type="EMBL" id="BAAAHD010000067">
    <property type="protein sequence ID" value="GAA0589464.1"/>
    <property type="molecule type" value="Genomic_DNA"/>
</dbReference>
<dbReference type="InterPro" id="IPR036291">
    <property type="entry name" value="NAD(P)-bd_dom_sf"/>
</dbReference>
<dbReference type="Gene3D" id="3.40.50.10860">
    <property type="entry name" value="Leucine Dehydrogenase, chain A, domain 1"/>
    <property type="match status" value="1"/>
</dbReference>
<dbReference type="CDD" id="cd01075">
    <property type="entry name" value="NAD_bind_Leu_Phe_Val_DH"/>
    <property type="match status" value="1"/>
</dbReference>
<dbReference type="SUPFAM" id="SSF51735">
    <property type="entry name" value="NAD(P)-binding Rossmann-fold domains"/>
    <property type="match status" value="1"/>
</dbReference>
<keyword evidence="3 5" id="KW-0520">NAD</keyword>
<reference evidence="9 12" key="1">
    <citation type="journal article" date="2019" name="Int. J. Syst. Evol. Microbiol.">
        <title>The Global Catalogue of Microorganisms (GCM) 10K type strain sequencing project: providing services to taxonomists for standard genome sequencing and annotation.</title>
        <authorList>
            <consortium name="The Broad Institute Genomics Platform"/>
            <consortium name="The Broad Institute Genome Sequencing Center for Infectious Disease"/>
            <person name="Wu L."/>
            <person name="Ma J."/>
        </authorList>
    </citation>
    <scope>NUCLEOTIDE SEQUENCE [LARGE SCALE GENOMIC DNA]</scope>
    <source>
        <strain evidence="9 12">JCM 10667</strain>
    </source>
</reference>
<reference evidence="9" key="3">
    <citation type="submission" date="2023-12" db="EMBL/GenBank/DDBJ databases">
        <authorList>
            <person name="Sun Q."/>
            <person name="Inoue M."/>
        </authorList>
    </citation>
    <scope>NUCLEOTIDE SEQUENCE</scope>
    <source>
        <strain evidence="9">JCM 10667</strain>
    </source>
</reference>
<dbReference type="Proteomes" id="UP000549343">
    <property type="component" value="Unassembled WGS sequence"/>
</dbReference>
<sequence length="377" mass="39771">MPNVFGAPHKGTEPAIQGGDPPVPPGASRFGGHEQVVFCQDEASGLRAIIAIYSTALGPSLGGTRFFPYESEEEALADVLNLSRGMAYKAALAGLDLGGGKAVIIGDPATDKTEAKLRAYGRFVQSLNGRYYTACDVGTYSEDMDVVARECKFVTGRTVAHGGAGDSSILTAFGVYQGMRAAAETKWGSATLRGKRVGVEGVGKVGHRLVEHLREDGAEVVICDVNETAVDRVRSLHPEVEVVADSDAMIRADLDVYAPCALGGSLNDETVPTLKAKVVCGAANNQLAHTGVEKSLADRGILYAPDYVVNSGGVIQVADEIEGFNFDRAKARASGIYDTTRKIFALAADEGVPPAVAADRLAERRMSEISRLRGILL</sequence>
<dbReference type="PROSITE" id="PS00074">
    <property type="entry name" value="GLFV_DEHYDROGENASE"/>
    <property type="match status" value="1"/>
</dbReference>
<evidence type="ECO:0000313" key="12">
    <source>
        <dbReference type="Proteomes" id="UP001501427"/>
    </source>
</evidence>
<dbReference type="InterPro" id="IPR006095">
    <property type="entry name" value="Glu/Leu/Phe/Val/Trp_DH"/>
</dbReference>
<keyword evidence="2 6" id="KW-0560">Oxidoreductase</keyword>
<accession>A0A7W7I804</accession>
<dbReference type="InterPro" id="IPR046346">
    <property type="entry name" value="Aminoacid_DH-like_N_sf"/>
</dbReference>
<dbReference type="PRINTS" id="PR00082">
    <property type="entry name" value="GLFDHDRGNASE"/>
</dbReference>
<dbReference type="InterPro" id="IPR033524">
    <property type="entry name" value="Glu/Leu/Phe/Val_DH_AS"/>
</dbReference>
<evidence type="ECO:0000256" key="6">
    <source>
        <dbReference type="RuleBase" id="RU004417"/>
    </source>
</evidence>
<evidence type="ECO:0000256" key="2">
    <source>
        <dbReference type="ARBA" id="ARBA00023002"/>
    </source>
</evidence>
<dbReference type="GO" id="GO:0000166">
    <property type="term" value="F:nucleotide binding"/>
    <property type="evidence" value="ECO:0007669"/>
    <property type="project" value="UniProtKB-KW"/>
</dbReference>
<evidence type="ECO:0000256" key="5">
    <source>
        <dbReference type="PIRSR" id="PIRSR000188-2"/>
    </source>
</evidence>
<evidence type="ECO:0000256" key="4">
    <source>
        <dbReference type="PIRSR" id="PIRSR000188-1"/>
    </source>
</evidence>
<evidence type="ECO:0000256" key="1">
    <source>
        <dbReference type="ARBA" id="ARBA00006382"/>
    </source>
</evidence>
<dbReference type="Proteomes" id="UP001501427">
    <property type="component" value="Unassembled WGS sequence"/>
</dbReference>
<dbReference type="EMBL" id="JACHMV010000001">
    <property type="protein sequence ID" value="MBB4772196.1"/>
    <property type="molecule type" value="Genomic_DNA"/>
</dbReference>
<dbReference type="InterPro" id="IPR006096">
    <property type="entry name" value="Glu/Leu/Phe/Val/Trp_DH_C"/>
</dbReference>
<dbReference type="PIRSF" id="PIRSF000188">
    <property type="entry name" value="Phe_leu_dh"/>
    <property type="match status" value="1"/>
</dbReference>
<comment type="caution">
    <text evidence="10">The sequence shown here is derived from an EMBL/GenBank/DDBJ whole genome shotgun (WGS) entry which is preliminary data.</text>
</comment>
<protein>
    <submittedName>
        <fullName evidence="9">Glu/Leu/Phe/Val dehydrogenase dimerization domain-containing protein</fullName>
    </submittedName>
    <submittedName>
        <fullName evidence="10">Valine dehydrogenase (NAD+)</fullName>
        <ecNumber evidence="10">1.4.1.23</ecNumber>
    </submittedName>
</protein>
<gene>
    <name evidence="10" type="ORF">F4557_000614</name>
    <name evidence="9" type="ORF">GCM10009546_59900</name>
</gene>
<dbReference type="SMART" id="SM00839">
    <property type="entry name" value="ELFV_dehydrog"/>
    <property type="match status" value="1"/>
</dbReference>
<reference evidence="10 11" key="2">
    <citation type="submission" date="2020-08" db="EMBL/GenBank/DDBJ databases">
        <title>Sequencing the genomes of 1000 actinobacteria strains.</title>
        <authorList>
            <person name="Klenk H.-P."/>
        </authorList>
    </citation>
    <scope>NUCLEOTIDE SEQUENCE [LARGE SCALE GENOMIC DNA]</scope>
    <source>
        <strain evidence="10 11">DSM 44772</strain>
    </source>
</reference>
<feature type="region of interest" description="Disordered" evidence="7">
    <location>
        <begin position="1"/>
        <end position="25"/>
    </location>
</feature>
<organism evidence="10 11">
    <name type="scientific">Actinomadura livida</name>
    <dbReference type="NCBI Taxonomy" id="79909"/>
    <lineage>
        <taxon>Bacteria</taxon>
        <taxon>Bacillati</taxon>
        <taxon>Actinomycetota</taxon>
        <taxon>Actinomycetes</taxon>
        <taxon>Streptosporangiales</taxon>
        <taxon>Thermomonosporaceae</taxon>
        <taxon>Actinomadura</taxon>
    </lineage>
</organism>
<keyword evidence="5" id="KW-0547">Nucleotide-binding</keyword>
<dbReference type="EC" id="1.4.1.23" evidence="10"/>
<dbReference type="GO" id="GO:0006520">
    <property type="term" value="P:amino acid metabolic process"/>
    <property type="evidence" value="ECO:0007669"/>
    <property type="project" value="InterPro"/>
</dbReference>
<dbReference type="AlphaFoldDB" id="A0A7W7I804"/>
<dbReference type="PANTHER" id="PTHR42722:SF1">
    <property type="entry name" value="VALINE DEHYDROGENASE"/>
    <property type="match status" value="1"/>
</dbReference>
<comment type="similarity">
    <text evidence="1 6">Belongs to the Glu/Leu/Phe/Val dehydrogenases family.</text>
</comment>
<dbReference type="RefSeq" id="WP_308428008.1">
    <property type="nucleotide sequence ID" value="NZ_BAAAHD010000067.1"/>
</dbReference>
<evidence type="ECO:0000259" key="8">
    <source>
        <dbReference type="SMART" id="SM00839"/>
    </source>
</evidence>
<evidence type="ECO:0000256" key="7">
    <source>
        <dbReference type="SAM" id="MobiDB-lite"/>
    </source>
</evidence>
<feature type="domain" description="Glutamate/phenylalanine/leucine/valine/L-tryptophan dehydrogenase C-terminal" evidence="8">
    <location>
        <begin position="165"/>
        <end position="374"/>
    </location>
</feature>
<dbReference type="Gene3D" id="3.40.50.720">
    <property type="entry name" value="NAD(P)-binding Rossmann-like Domain"/>
    <property type="match status" value="1"/>
</dbReference>
<dbReference type="Pfam" id="PF00208">
    <property type="entry name" value="ELFV_dehydrog"/>
    <property type="match status" value="1"/>
</dbReference>
<proteinExistence type="inferred from homology"/>
<evidence type="ECO:0000313" key="10">
    <source>
        <dbReference type="EMBL" id="MBB4772196.1"/>
    </source>
</evidence>
<dbReference type="FunFam" id="3.40.50.10860:FF:000010">
    <property type="entry name" value="Leucine dehydrogenase"/>
    <property type="match status" value="1"/>
</dbReference>
<evidence type="ECO:0000256" key="3">
    <source>
        <dbReference type="ARBA" id="ARBA00023027"/>
    </source>
</evidence>
<evidence type="ECO:0000313" key="9">
    <source>
        <dbReference type="EMBL" id="GAA0589464.1"/>
    </source>
</evidence>
<evidence type="ECO:0000313" key="11">
    <source>
        <dbReference type="Proteomes" id="UP000549343"/>
    </source>
</evidence>
<feature type="binding site" evidence="5">
    <location>
        <begin position="201"/>
        <end position="206"/>
    </location>
    <ligand>
        <name>NAD(+)</name>
        <dbReference type="ChEBI" id="CHEBI:57540"/>
    </ligand>
</feature>
<feature type="active site" description="Proton donor/acceptor" evidence="4">
    <location>
        <position position="101"/>
    </location>
</feature>
<dbReference type="SUPFAM" id="SSF53223">
    <property type="entry name" value="Aminoacid dehydrogenase-like, N-terminal domain"/>
    <property type="match status" value="1"/>
</dbReference>
<dbReference type="InterPro" id="IPR006097">
    <property type="entry name" value="Glu/Leu/Phe/Val/Trp_DH_dimer"/>
</dbReference>
<dbReference type="GO" id="GO:0043837">
    <property type="term" value="F:valine dehydrogenase (NAD+) activity"/>
    <property type="evidence" value="ECO:0007669"/>
    <property type="project" value="UniProtKB-EC"/>
</dbReference>
<dbReference type="PANTHER" id="PTHR42722">
    <property type="entry name" value="LEUCINE DEHYDROGENASE"/>
    <property type="match status" value="1"/>
</dbReference>
<dbReference type="Pfam" id="PF02812">
    <property type="entry name" value="ELFV_dehydrog_N"/>
    <property type="match status" value="1"/>
</dbReference>
<name>A0A7W7I804_9ACTN</name>
<dbReference type="InterPro" id="IPR016211">
    <property type="entry name" value="Glu/Phe/Leu/Val/Trp_DH_bac/arc"/>
</dbReference>